<evidence type="ECO:0000313" key="5">
    <source>
        <dbReference type="EMBL" id="GIL39268.1"/>
    </source>
</evidence>
<dbReference type="Gene3D" id="3.40.50.300">
    <property type="entry name" value="P-loop containing nucleotide triphosphate hydrolases"/>
    <property type="match status" value="1"/>
</dbReference>
<dbReference type="SMART" id="SM00382">
    <property type="entry name" value="AAA"/>
    <property type="match status" value="1"/>
</dbReference>
<dbReference type="PANTHER" id="PTHR42781">
    <property type="entry name" value="SPERMIDINE/PUTRESCINE IMPORT ATP-BINDING PROTEIN POTA"/>
    <property type="match status" value="1"/>
</dbReference>
<dbReference type="GO" id="GO:0016887">
    <property type="term" value="F:ATP hydrolysis activity"/>
    <property type="evidence" value="ECO:0007669"/>
    <property type="project" value="InterPro"/>
</dbReference>
<dbReference type="PROSITE" id="PS50893">
    <property type="entry name" value="ABC_TRANSPORTER_2"/>
    <property type="match status" value="1"/>
</dbReference>
<keyword evidence="2" id="KW-0547">Nucleotide-binding</keyword>
<evidence type="ECO:0000256" key="1">
    <source>
        <dbReference type="ARBA" id="ARBA00022448"/>
    </source>
</evidence>
<keyword evidence="6" id="KW-1185">Reference proteome</keyword>
<dbReference type="FunFam" id="3.40.50.300:FF:000425">
    <property type="entry name" value="Probable ABC transporter, ATP-binding subunit"/>
    <property type="match status" value="1"/>
</dbReference>
<name>A0A8S8X728_9PROT</name>
<dbReference type="GO" id="GO:0005524">
    <property type="term" value="F:ATP binding"/>
    <property type="evidence" value="ECO:0007669"/>
    <property type="project" value="UniProtKB-KW"/>
</dbReference>
<evidence type="ECO:0000256" key="2">
    <source>
        <dbReference type="ARBA" id="ARBA00022741"/>
    </source>
</evidence>
<dbReference type="PROSITE" id="PS00211">
    <property type="entry name" value="ABC_TRANSPORTER_1"/>
    <property type="match status" value="1"/>
</dbReference>
<sequence>MSDAFLRLHDVTLRYGRTIAVEKLNLAVSAGEFVALLGPSGCGKTTTMRAIAGLLKPSAGRIVIDGADVTRVAPNKRDVGLMFQSYALFPHLTVFENVAFGLRLRKLPDADIKTRAIQALASVGLAGTEEKLPKELSGGQQQRVALARAIVVRPRLLLLDEPLSNLDARLRLEMRSEITRLQRELNLPMIYVTHDQVEALALADRIIVMRAGRIEQDGTPEVIYAKPRNEFVARFVGFETILTAARLAAHARLPGPAYAFGWRPRHVVVGTGPYQGHVRGASYLGETVEYLIESEFGPIKAEVAADAPRHGPGQAVAFDLPFARAAPLAADLPA</sequence>
<dbReference type="Proteomes" id="UP000681075">
    <property type="component" value="Unassembled WGS sequence"/>
</dbReference>
<evidence type="ECO:0000313" key="6">
    <source>
        <dbReference type="Proteomes" id="UP000681075"/>
    </source>
</evidence>
<evidence type="ECO:0000256" key="3">
    <source>
        <dbReference type="ARBA" id="ARBA00022840"/>
    </source>
</evidence>
<dbReference type="InterPro" id="IPR017871">
    <property type="entry name" value="ABC_transporter-like_CS"/>
</dbReference>
<comment type="caution">
    <text evidence="5">The sequence shown here is derived from an EMBL/GenBank/DDBJ whole genome shotgun (WGS) entry which is preliminary data.</text>
</comment>
<keyword evidence="1" id="KW-0813">Transport</keyword>
<keyword evidence="3 5" id="KW-0067">ATP-binding</keyword>
<dbReference type="PANTHER" id="PTHR42781:SF4">
    <property type="entry name" value="SPERMIDINE_PUTRESCINE IMPORT ATP-BINDING PROTEIN POTA"/>
    <property type="match status" value="1"/>
</dbReference>
<dbReference type="EMBL" id="BOPV01000001">
    <property type="protein sequence ID" value="GIL39268.1"/>
    <property type="molecule type" value="Genomic_DNA"/>
</dbReference>
<dbReference type="InterPro" id="IPR003439">
    <property type="entry name" value="ABC_transporter-like_ATP-bd"/>
</dbReference>
<dbReference type="InterPro" id="IPR003593">
    <property type="entry name" value="AAA+_ATPase"/>
</dbReference>
<protein>
    <submittedName>
        <fullName evidence="5">ABC transporter ATP-binding protein</fullName>
    </submittedName>
</protein>
<dbReference type="InterPro" id="IPR027417">
    <property type="entry name" value="P-loop_NTPase"/>
</dbReference>
<proteinExistence type="predicted"/>
<dbReference type="RefSeq" id="WP_420242372.1">
    <property type="nucleotide sequence ID" value="NZ_BOPV01000001.1"/>
</dbReference>
<organism evidence="5 6">
    <name type="scientific">Roseiterribacter gracilis</name>
    <dbReference type="NCBI Taxonomy" id="2812848"/>
    <lineage>
        <taxon>Bacteria</taxon>
        <taxon>Pseudomonadati</taxon>
        <taxon>Pseudomonadota</taxon>
        <taxon>Alphaproteobacteria</taxon>
        <taxon>Rhodospirillales</taxon>
        <taxon>Roseiterribacteraceae</taxon>
        <taxon>Roseiterribacter</taxon>
    </lineage>
</organism>
<dbReference type="GO" id="GO:0015697">
    <property type="term" value="P:quaternary ammonium group transport"/>
    <property type="evidence" value="ECO:0007669"/>
    <property type="project" value="UniProtKB-ARBA"/>
</dbReference>
<accession>A0A8S8X728</accession>
<dbReference type="Pfam" id="PF00005">
    <property type="entry name" value="ABC_tran"/>
    <property type="match status" value="1"/>
</dbReference>
<dbReference type="InterPro" id="IPR050093">
    <property type="entry name" value="ABC_SmlMolc_Importer"/>
</dbReference>
<gene>
    <name evidence="5" type="ORF">TMPK1_15050</name>
</gene>
<reference evidence="5" key="1">
    <citation type="submission" date="2021-02" db="EMBL/GenBank/DDBJ databases">
        <title>Genome sequence of Rhodospirillales sp. strain TMPK1 isolated from soil.</title>
        <authorList>
            <person name="Nakai R."/>
            <person name="Kusada H."/>
            <person name="Tamaki H."/>
        </authorList>
    </citation>
    <scope>NUCLEOTIDE SEQUENCE</scope>
    <source>
        <strain evidence="5">TMPK1</strain>
    </source>
</reference>
<dbReference type="SUPFAM" id="SSF52540">
    <property type="entry name" value="P-loop containing nucleoside triphosphate hydrolases"/>
    <property type="match status" value="1"/>
</dbReference>
<evidence type="ECO:0000259" key="4">
    <source>
        <dbReference type="PROSITE" id="PS50893"/>
    </source>
</evidence>
<feature type="domain" description="ABC transporter" evidence="4">
    <location>
        <begin position="6"/>
        <end position="236"/>
    </location>
</feature>
<dbReference type="AlphaFoldDB" id="A0A8S8X728"/>